<sequence length="233" mass="26180">MFLVTCVISVGRKAARVSVLMRMRSRYKLLLPPIYMLQMADKTTLFVNGVELVYAREKGGRIARFARVSTVLFFVGVLLLSVLLFLLQISGNRVLEELARYARIKKNLASWQPLVASKSRLESERGRYYRLRNPALGNFLCVDFGAFYLPARLAEATALPEAVRRGRGDGWMIKKAAPKDEGARQFCEYVVAAGASSTVTCGLDMFRELGYSGYFEAGHWCGEFLKRVGDEKP</sequence>
<evidence type="ECO:0000256" key="6">
    <source>
        <dbReference type="ARBA" id="ARBA00022921"/>
    </source>
</evidence>
<keyword evidence="9 12" id="KW-0472">Membrane</keyword>
<evidence type="ECO:0000256" key="8">
    <source>
        <dbReference type="ARBA" id="ARBA00022989"/>
    </source>
</evidence>
<dbReference type="Proteomes" id="UP000011300">
    <property type="component" value="Segment"/>
</dbReference>
<proteinExistence type="predicted"/>
<keyword evidence="5" id="KW-0946">Virion</keyword>
<keyword evidence="11" id="KW-1160">Virus entry into host cell</keyword>
<dbReference type="GO" id="GO:0046718">
    <property type="term" value="P:symbiont entry into host cell"/>
    <property type="evidence" value="ECO:0007669"/>
    <property type="project" value="UniProtKB-KW"/>
</dbReference>
<evidence type="ECO:0000256" key="7">
    <source>
        <dbReference type="ARBA" id="ARBA00022968"/>
    </source>
</evidence>
<dbReference type="RefSeq" id="YP_784292.1">
    <property type="nucleotide sequence ID" value="NC_008030.1"/>
</dbReference>
<dbReference type="GO" id="GO:0039663">
    <property type="term" value="P:membrane fusion involved in viral entry into host cell"/>
    <property type="evidence" value="ECO:0007669"/>
    <property type="project" value="UniProtKB-KW"/>
</dbReference>
<name>Q070E9_CPRVZ</name>
<keyword evidence="8 12" id="KW-1133">Transmembrane helix</keyword>
<evidence type="ECO:0000256" key="11">
    <source>
        <dbReference type="ARBA" id="ARBA00023296"/>
    </source>
</evidence>
<keyword evidence="10" id="KW-1015">Disulfide bond</keyword>
<comment type="subcellular location">
    <subcellularLocation>
        <location evidence="1">Virion membrane</location>
        <topology evidence="1">Single-pass type III membrane protein</topology>
    </subcellularLocation>
</comment>
<dbReference type="InterPro" id="IPR005023">
    <property type="entry name" value="Pox_LP_H2"/>
</dbReference>
<evidence type="ECO:0000256" key="2">
    <source>
        <dbReference type="ARBA" id="ARBA00022506"/>
    </source>
</evidence>
<evidence type="ECO:0000256" key="5">
    <source>
        <dbReference type="ARBA" id="ARBA00022844"/>
    </source>
</evidence>
<dbReference type="GeneID" id="4363383"/>
<dbReference type="GO" id="GO:0055036">
    <property type="term" value="C:virion membrane"/>
    <property type="evidence" value="ECO:0007669"/>
    <property type="project" value="UniProtKB-SubCell"/>
</dbReference>
<evidence type="ECO:0000256" key="10">
    <source>
        <dbReference type="ARBA" id="ARBA00023157"/>
    </source>
</evidence>
<dbReference type="Pfam" id="PF03356">
    <property type="entry name" value="Pox_LP_H2"/>
    <property type="match status" value="1"/>
</dbReference>
<dbReference type="KEGG" id="vg:4363383"/>
<gene>
    <name evidence="13" type="ORF">CRV101</name>
</gene>
<evidence type="ECO:0000256" key="4">
    <source>
        <dbReference type="ARBA" id="ARBA00022692"/>
    </source>
</evidence>
<keyword evidence="2" id="KW-1168">Fusion of virus membrane with host membrane</keyword>
<keyword evidence="4 12" id="KW-0812">Transmembrane</keyword>
<evidence type="ECO:0000313" key="13">
    <source>
        <dbReference type="EMBL" id="ABJ08992.1"/>
    </source>
</evidence>
<evidence type="ECO:0000256" key="9">
    <source>
        <dbReference type="ARBA" id="ARBA00023136"/>
    </source>
</evidence>
<protein>
    <submittedName>
        <fullName evidence="13">IMV membrane protein</fullName>
    </submittedName>
</protein>
<accession>Q070E9</accession>
<evidence type="ECO:0000256" key="1">
    <source>
        <dbReference type="ARBA" id="ARBA00004462"/>
    </source>
</evidence>
<evidence type="ECO:0000256" key="3">
    <source>
        <dbReference type="ARBA" id="ARBA00022595"/>
    </source>
</evidence>
<keyword evidence="14" id="KW-1185">Reference proteome</keyword>
<organismHost>
    <name type="scientific">Crocodylus niloticus</name>
    <name type="common">Nile crocodile</name>
    <name type="synonym">African crocodile</name>
    <dbReference type="NCBI Taxonomy" id="8501"/>
</organismHost>
<organismHost>
    <name type="scientific">Crocodylus porosus</name>
    <name type="common">Saltwater crocodile</name>
    <name type="synonym">Estuarine crocodile</name>
    <dbReference type="NCBI Taxonomy" id="8502"/>
</organismHost>
<keyword evidence="7" id="KW-0735">Signal-anchor</keyword>
<organism evidence="13 14">
    <name type="scientific">Nile crocodilepox virus (isolate Crocodylus niloticus/Zimbabwe/Ume/2001)</name>
    <name type="common">CRV</name>
    <dbReference type="NCBI Taxonomy" id="1289473"/>
    <lineage>
        <taxon>Viruses</taxon>
        <taxon>Varidnaviria</taxon>
        <taxon>Bamfordvirae</taxon>
        <taxon>Nucleocytoviricota</taxon>
        <taxon>Pokkesviricetes</taxon>
        <taxon>Chitovirales</taxon>
        <taxon>Poxviridae</taxon>
        <taxon>Chordopoxvirinae</taxon>
        <taxon>Crocodylidpoxvirus</taxon>
        <taxon>Crocodylidpoxvirus nilecrocodilepox</taxon>
        <taxon>Nile crocodilepox virus</taxon>
    </lineage>
</organism>
<keyword evidence="6" id="KW-0426">Late protein</keyword>
<reference evidence="13 14" key="1">
    <citation type="journal article" date="2006" name="J. Virol.">
        <title>Genome of crocodilepox virus.</title>
        <authorList>
            <person name="Afonso C.L."/>
            <person name="Tulman E.R."/>
            <person name="Delhon G."/>
            <person name="Lu Z."/>
            <person name="Viljoen G.J."/>
            <person name="Wallace D.B."/>
            <person name="Kutish G.F."/>
            <person name="Rock D.L."/>
        </authorList>
    </citation>
    <scope>NUCLEOTIDE SEQUENCE [LARGE SCALE GENOMIC DNA]</scope>
    <source>
        <strain evidence="14">Isolate Crocodylus niloticus/Zimbabwe/Ume/2001</strain>
    </source>
</reference>
<organismHost>
    <name type="scientific">Crocodylus johnstoni</name>
    <name type="common">Australian freshwater crocodile</name>
    <dbReference type="NCBI Taxonomy" id="184234"/>
</organismHost>
<evidence type="ECO:0000313" key="14">
    <source>
        <dbReference type="Proteomes" id="UP000011300"/>
    </source>
</evidence>
<dbReference type="EMBL" id="DQ356948">
    <property type="protein sequence ID" value="ABJ08992.1"/>
    <property type="molecule type" value="Genomic_DNA"/>
</dbReference>
<feature type="transmembrane region" description="Helical" evidence="12">
    <location>
        <begin position="65"/>
        <end position="87"/>
    </location>
</feature>
<keyword evidence="3" id="KW-1162">Viral penetration into host cytoplasm</keyword>
<evidence type="ECO:0000256" key="12">
    <source>
        <dbReference type="SAM" id="Phobius"/>
    </source>
</evidence>